<name>A0ABU3R1E4_9GAMM</name>
<dbReference type="RefSeq" id="WP_315947124.1">
    <property type="nucleotide sequence ID" value="NZ_JAWCUA010000007.1"/>
</dbReference>
<comment type="caution">
    <text evidence="1">The sequence shown here is derived from an EMBL/GenBank/DDBJ whole genome shotgun (WGS) entry which is preliminary data.</text>
</comment>
<dbReference type="Proteomes" id="UP001257914">
    <property type="component" value="Unassembled WGS sequence"/>
</dbReference>
<organism evidence="1 2">
    <name type="scientific">Psychrosphaera aquimarina</name>
    <dbReference type="NCBI Taxonomy" id="2044854"/>
    <lineage>
        <taxon>Bacteria</taxon>
        <taxon>Pseudomonadati</taxon>
        <taxon>Pseudomonadota</taxon>
        <taxon>Gammaproteobacteria</taxon>
        <taxon>Alteromonadales</taxon>
        <taxon>Pseudoalteromonadaceae</taxon>
        <taxon>Psychrosphaera</taxon>
    </lineage>
</organism>
<accession>A0ABU3R1E4</accession>
<evidence type="ECO:0000313" key="2">
    <source>
        <dbReference type="Proteomes" id="UP001257914"/>
    </source>
</evidence>
<keyword evidence="2" id="KW-1185">Reference proteome</keyword>
<reference evidence="1 2" key="1">
    <citation type="submission" date="2023-10" db="EMBL/GenBank/DDBJ databases">
        <title>Psychrosphaera aquimaarina strain SW33 isolated from seawater.</title>
        <authorList>
            <person name="Bayburt H."/>
            <person name="Kim J.M."/>
            <person name="Choi B.J."/>
            <person name="Jeon C.O."/>
        </authorList>
    </citation>
    <scope>NUCLEOTIDE SEQUENCE [LARGE SCALE GENOMIC DNA]</scope>
    <source>
        <strain evidence="1 2">KCTC 52743</strain>
    </source>
</reference>
<proteinExistence type="predicted"/>
<sequence>MSNKILITLGLVLVTVIALETLKTKPNDLKTEIIENNSEPESHIQNKLTDQNSVQDVVIEPKVDELPLKETGKATEPLLTQNQELQRQALIKELNDLKTCHLNNSCPVDNSDSRASELLRGQKIKEKLEAYKQLTIENGYVDAETNELIRLFIDYPDGHVQEEVINMMRASALNTENALALIESLEKSYDAKIMNQAMDELLRYPNLSAQTDQLFTQSLQTGSFYVAQEIAQKILPYLNANNIALYESIAKTLPQNSKRANALWSNINEYKKKTSGG</sequence>
<gene>
    <name evidence="1" type="ORF">RT723_10980</name>
</gene>
<dbReference type="EMBL" id="JAWCUA010000007">
    <property type="protein sequence ID" value="MDU0113511.1"/>
    <property type="molecule type" value="Genomic_DNA"/>
</dbReference>
<protein>
    <submittedName>
        <fullName evidence="1">Uncharacterized protein</fullName>
    </submittedName>
</protein>
<evidence type="ECO:0000313" key="1">
    <source>
        <dbReference type="EMBL" id="MDU0113511.1"/>
    </source>
</evidence>